<proteinExistence type="predicted"/>
<feature type="transmembrane region" description="Helical" evidence="6">
    <location>
        <begin position="212"/>
        <end position="235"/>
    </location>
</feature>
<comment type="caution">
    <text evidence="8">The sequence shown here is derived from an EMBL/GenBank/DDBJ whole genome shotgun (WGS) entry which is preliminary data.</text>
</comment>
<dbReference type="PANTHER" id="PTHR23506:SF23">
    <property type="entry name" value="GH10249P"/>
    <property type="match status" value="1"/>
</dbReference>
<evidence type="ECO:0000256" key="6">
    <source>
        <dbReference type="SAM" id="Phobius"/>
    </source>
</evidence>
<feature type="transmembrane region" description="Helical" evidence="6">
    <location>
        <begin position="12"/>
        <end position="31"/>
    </location>
</feature>
<feature type="transmembrane region" description="Helical" evidence="6">
    <location>
        <begin position="67"/>
        <end position="90"/>
    </location>
</feature>
<evidence type="ECO:0000259" key="7">
    <source>
        <dbReference type="PROSITE" id="PS50850"/>
    </source>
</evidence>
<dbReference type="PANTHER" id="PTHR23506">
    <property type="entry name" value="GH10249P"/>
    <property type="match status" value="1"/>
</dbReference>
<feature type="transmembrane region" description="Helical" evidence="6">
    <location>
        <begin position="43"/>
        <end position="61"/>
    </location>
</feature>
<keyword evidence="2" id="KW-0813">Transport</keyword>
<dbReference type="InterPro" id="IPR036259">
    <property type="entry name" value="MFS_trans_sf"/>
</dbReference>
<reference evidence="8 9" key="1">
    <citation type="journal article" date="2023" name="Int. J. Syst. Evol. Microbiol.">
        <title>Streptococcus sciuri sp. nov., Staphylococcus marylandisciuri sp. nov. and Staphylococcus americanisciuri sp. nov., isolated from faeces of eastern grey squirrel (Sciurus carolinensis).</title>
        <authorList>
            <person name="Volokhov D.V."/>
            <person name="Zagorodnyaya T.A."/>
            <person name="Furtak V.A."/>
            <person name="Nattanmai G."/>
            <person name="Randall L."/>
            <person name="Jose S."/>
            <person name="Gao Y."/>
            <person name="Eisenberg T."/>
            <person name="Delmonte P."/>
            <person name="Blom J."/>
            <person name="Mitchell K.K."/>
        </authorList>
    </citation>
    <scope>NUCLEOTIDE SEQUENCE [LARGE SCALE GENOMIC DNA]</scope>
    <source>
        <strain evidence="8 9">GRT3</strain>
    </source>
</reference>
<sequence length="369" mass="40284">MHALWFDENNSLVLFGVSYTMMAIAGTFSFFTGKIGDIVSPGFALKLGVMVYSVGMFLRIFTQSMLIAGTSGFIAGLGASLVIISMRYWILSIGTEEDRPAIVAVKEMGSNVGRTIGTAVSGLLIVVFAYFFNSPLLSVLVFSAALCFLSILLIPNFPKVNNESIDKKSNSQNRPANKYKSLIVGIIVFGMVAGLSVSLINPFIPIILKNQGVSVSLIGIFMTVTSLTGIIVTPLFGKQSVNKHKHWIFLICELMTGVVILLFIKSYVVFIVLAILILRAILQTGSVIMQELMELEIYPKEYLGFLFGLSQSAFFVGDALGGVMGGYIYNLNINYALIICASFFICNSLAFPCFFKYILAKNKKESNAL</sequence>
<dbReference type="SUPFAM" id="SSF103473">
    <property type="entry name" value="MFS general substrate transporter"/>
    <property type="match status" value="1"/>
</dbReference>
<dbReference type="InterPro" id="IPR011701">
    <property type="entry name" value="MFS"/>
</dbReference>
<protein>
    <submittedName>
        <fullName evidence="8">MFS transporter</fullName>
    </submittedName>
</protein>
<keyword evidence="9" id="KW-1185">Reference proteome</keyword>
<dbReference type="InterPro" id="IPR020846">
    <property type="entry name" value="MFS_dom"/>
</dbReference>
<dbReference type="EMBL" id="JANUXY010000003">
    <property type="protein sequence ID" value="MCS4486090.1"/>
    <property type="molecule type" value="Genomic_DNA"/>
</dbReference>
<gene>
    <name evidence="8" type="ORF">NXS11_04190</name>
</gene>
<evidence type="ECO:0000256" key="2">
    <source>
        <dbReference type="ARBA" id="ARBA00022448"/>
    </source>
</evidence>
<keyword evidence="4 6" id="KW-1133">Transmembrane helix</keyword>
<keyword evidence="3 6" id="KW-0812">Transmembrane</keyword>
<evidence type="ECO:0000256" key="1">
    <source>
        <dbReference type="ARBA" id="ARBA00004651"/>
    </source>
</evidence>
<dbReference type="Pfam" id="PF07690">
    <property type="entry name" value="MFS_1"/>
    <property type="match status" value="2"/>
</dbReference>
<accession>A0ABT2F2K1</accession>
<dbReference type="Proteomes" id="UP001205609">
    <property type="component" value="Unassembled WGS sequence"/>
</dbReference>
<dbReference type="PROSITE" id="PS50850">
    <property type="entry name" value="MFS"/>
    <property type="match status" value="1"/>
</dbReference>
<feature type="transmembrane region" description="Helical" evidence="6">
    <location>
        <begin position="111"/>
        <end position="131"/>
    </location>
</feature>
<evidence type="ECO:0000313" key="8">
    <source>
        <dbReference type="EMBL" id="MCS4486090.1"/>
    </source>
</evidence>
<keyword evidence="5 6" id="KW-0472">Membrane</keyword>
<feature type="transmembrane region" description="Helical" evidence="6">
    <location>
        <begin position="179"/>
        <end position="200"/>
    </location>
</feature>
<evidence type="ECO:0000313" key="9">
    <source>
        <dbReference type="Proteomes" id="UP001205609"/>
    </source>
</evidence>
<dbReference type="InterPro" id="IPR050930">
    <property type="entry name" value="MFS_Vesicular_Transporter"/>
</dbReference>
<evidence type="ECO:0000256" key="3">
    <source>
        <dbReference type="ARBA" id="ARBA00022692"/>
    </source>
</evidence>
<evidence type="ECO:0000256" key="4">
    <source>
        <dbReference type="ARBA" id="ARBA00022989"/>
    </source>
</evidence>
<dbReference type="Gene3D" id="1.20.1250.20">
    <property type="entry name" value="MFS general substrate transporter like domains"/>
    <property type="match status" value="2"/>
</dbReference>
<organism evidence="8 9">
    <name type="scientific">Staphylococcus americanisciuri</name>
    <dbReference type="NCBI Taxonomy" id="2973940"/>
    <lineage>
        <taxon>Bacteria</taxon>
        <taxon>Bacillati</taxon>
        <taxon>Bacillota</taxon>
        <taxon>Bacilli</taxon>
        <taxon>Bacillales</taxon>
        <taxon>Staphylococcaceae</taxon>
        <taxon>Staphylococcus</taxon>
    </lineage>
</organism>
<evidence type="ECO:0000256" key="5">
    <source>
        <dbReference type="ARBA" id="ARBA00023136"/>
    </source>
</evidence>
<feature type="domain" description="Major facilitator superfamily (MFS) profile" evidence="7">
    <location>
        <begin position="1"/>
        <end position="365"/>
    </location>
</feature>
<name>A0ABT2F2K1_9STAP</name>
<comment type="subcellular location">
    <subcellularLocation>
        <location evidence="1">Cell membrane</location>
        <topology evidence="1">Multi-pass membrane protein</topology>
    </subcellularLocation>
</comment>
<feature type="transmembrane region" description="Helical" evidence="6">
    <location>
        <begin position="335"/>
        <end position="359"/>
    </location>
</feature>
<feature type="transmembrane region" description="Helical" evidence="6">
    <location>
        <begin position="137"/>
        <end position="158"/>
    </location>
</feature>